<accession>A0A0M3HNP2</accession>
<dbReference type="AlphaFoldDB" id="A0A0M3HNP2"/>
<dbReference type="Proteomes" id="UP000036681">
    <property type="component" value="Unplaced"/>
</dbReference>
<organism evidence="1 2">
    <name type="scientific">Ascaris lumbricoides</name>
    <name type="common">Giant roundworm</name>
    <dbReference type="NCBI Taxonomy" id="6252"/>
    <lineage>
        <taxon>Eukaryota</taxon>
        <taxon>Metazoa</taxon>
        <taxon>Ecdysozoa</taxon>
        <taxon>Nematoda</taxon>
        <taxon>Chromadorea</taxon>
        <taxon>Rhabditida</taxon>
        <taxon>Spirurina</taxon>
        <taxon>Ascaridomorpha</taxon>
        <taxon>Ascaridoidea</taxon>
        <taxon>Ascarididae</taxon>
        <taxon>Ascaris</taxon>
    </lineage>
</organism>
<evidence type="ECO:0000313" key="1">
    <source>
        <dbReference type="Proteomes" id="UP000036681"/>
    </source>
</evidence>
<reference evidence="2" key="1">
    <citation type="submission" date="2017-02" db="UniProtKB">
        <authorList>
            <consortium name="WormBaseParasite"/>
        </authorList>
    </citation>
    <scope>IDENTIFICATION</scope>
</reference>
<evidence type="ECO:0000313" key="2">
    <source>
        <dbReference type="WBParaSite" id="ALUE_0000334501-mRNA-1"/>
    </source>
</evidence>
<sequence length="74" mass="8332">MTAEFFLDLYLVPYCDSFDVRTSDHAVEKKQVLLRVQGGHYAKLCEYGTVQLPLKFNASNPAMEQTFDIGVTGL</sequence>
<name>A0A0M3HNP2_ASCLU</name>
<proteinExistence type="predicted"/>
<protein>
    <submittedName>
        <fullName evidence="2">Uncharacterized protein</fullName>
    </submittedName>
</protein>
<keyword evidence="1" id="KW-1185">Reference proteome</keyword>
<dbReference type="WBParaSite" id="ALUE_0000334501-mRNA-1">
    <property type="protein sequence ID" value="ALUE_0000334501-mRNA-1"/>
    <property type="gene ID" value="ALUE_0000334501"/>
</dbReference>